<reference evidence="6 7" key="1">
    <citation type="submission" date="2019-03" db="EMBL/GenBank/DDBJ databases">
        <title>Genomic Encyclopedia of Type Strains, Phase IV (KMG-IV): sequencing the most valuable type-strain genomes for metagenomic binning, comparative biology and taxonomic classification.</title>
        <authorList>
            <person name="Goeker M."/>
        </authorList>
    </citation>
    <scope>NUCLEOTIDE SEQUENCE [LARGE SCALE GENOMIC DNA]</scope>
    <source>
        <strain evidence="6 7">DSM 28559</strain>
    </source>
</reference>
<evidence type="ECO:0000256" key="4">
    <source>
        <dbReference type="ARBA" id="ARBA00023004"/>
    </source>
</evidence>
<protein>
    <submittedName>
        <fullName evidence="6">Bcr-type benzoyl-CoA reductase subunit C</fullName>
    </submittedName>
</protein>
<comment type="cofactor">
    <cofactor evidence="1">
        <name>[4Fe-4S] cluster</name>
        <dbReference type="ChEBI" id="CHEBI:49883"/>
    </cofactor>
</comment>
<keyword evidence="7" id="KW-1185">Reference proteome</keyword>
<dbReference type="Gene3D" id="3.40.50.11900">
    <property type="match status" value="1"/>
</dbReference>
<dbReference type="GO" id="GO:0046872">
    <property type="term" value="F:metal ion binding"/>
    <property type="evidence" value="ECO:0007669"/>
    <property type="project" value="UniProtKB-KW"/>
</dbReference>
<evidence type="ECO:0000313" key="6">
    <source>
        <dbReference type="EMBL" id="TCO84677.1"/>
    </source>
</evidence>
<dbReference type="EMBL" id="SLXA01000006">
    <property type="protein sequence ID" value="TCO84677.1"/>
    <property type="molecule type" value="Genomic_DNA"/>
</dbReference>
<keyword evidence="4" id="KW-0408">Iron</keyword>
<comment type="similarity">
    <text evidence="2">Belongs to the FldB/FldC dehydratase alpha/beta subunit family.</text>
</comment>
<evidence type="ECO:0000256" key="2">
    <source>
        <dbReference type="ARBA" id="ARBA00005806"/>
    </source>
</evidence>
<dbReference type="PANTHER" id="PTHR30548:SF5">
    <property type="entry name" value="SUBUNIT OF OXYGEN-SENSITIVE 2-HYDROXYISOCAPROYL-COA DEHYDRATASE"/>
    <property type="match status" value="1"/>
</dbReference>
<comment type="caution">
    <text evidence="6">The sequence shown here is derived from an EMBL/GenBank/DDBJ whole genome shotgun (WGS) entry which is preliminary data.</text>
</comment>
<dbReference type="Proteomes" id="UP000295711">
    <property type="component" value="Unassembled WGS sequence"/>
</dbReference>
<gene>
    <name evidence="6" type="ORF">EV212_106104</name>
</gene>
<dbReference type="Pfam" id="PF06050">
    <property type="entry name" value="HGD-D"/>
    <property type="match status" value="1"/>
</dbReference>
<sequence>MRTVEEIIAELKAIADDPKKAMEDYKKETGKGAVGIMPVYCPEEIVHASGYLPMGMWGAQKKAISKARTYLPPFACSVMQSVMELQLEGVYDNLEAVIFSVPCDTLKCMSQKWHGKAPVITFTHPQNRKIAKDAANVFAREEFKLVKEKLEDILDVRISNRAIKNSIAIYNENRAVCREFSDVAAEYAAVIKPSDRHAVLKARWFMEKSKHTALVKELIAAITATPAPEYKGKKVVVSGILVEPYDVLDIFAENGLAIVADDLAQETRNFRQDVPEDDDPLMALAKAWNEFDGCSLATDANKPKGQMLIDAVNKYGADAVIVCMMKFCDPEEFDYPILIQEFEAAGVRNLQIEIDQESTAFEQVKTRIQTFAEIL</sequence>
<dbReference type="GO" id="GO:0016836">
    <property type="term" value="F:hydro-lyase activity"/>
    <property type="evidence" value="ECO:0007669"/>
    <property type="project" value="UniProtKB-ARBA"/>
</dbReference>
<name>A0A4R2L9Z7_9FIRM</name>
<evidence type="ECO:0000313" key="7">
    <source>
        <dbReference type="Proteomes" id="UP000295711"/>
    </source>
</evidence>
<organism evidence="6 7">
    <name type="scientific">Frisingicoccus caecimuris</name>
    <dbReference type="NCBI Taxonomy" id="1796636"/>
    <lineage>
        <taxon>Bacteria</taxon>
        <taxon>Bacillati</taxon>
        <taxon>Bacillota</taxon>
        <taxon>Clostridia</taxon>
        <taxon>Lachnospirales</taxon>
        <taxon>Lachnospiraceae</taxon>
        <taxon>Frisingicoccus</taxon>
    </lineage>
</organism>
<dbReference type="OrthoDB" id="355459at2"/>
<dbReference type="RefSeq" id="WP_132091410.1">
    <property type="nucleotide sequence ID" value="NZ_JANKAQ010000021.1"/>
</dbReference>
<dbReference type="Gene3D" id="1.20.1270.370">
    <property type="match status" value="1"/>
</dbReference>
<proteinExistence type="inferred from homology"/>
<evidence type="ECO:0000256" key="1">
    <source>
        <dbReference type="ARBA" id="ARBA00001966"/>
    </source>
</evidence>
<evidence type="ECO:0000256" key="3">
    <source>
        <dbReference type="ARBA" id="ARBA00022723"/>
    </source>
</evidence>
<dbReference type="InterPro" id="IPR010327">
    <property type="entry name" value="FldB/FldC_alpha/beta"/>
</dbReference>
<dbReference type="PANTHER" id="PTHR30548">
    <property type="entry name" value="2-HYDROXYGLUTARYL-COA DEHYDRATASE, D-COMPONENT-RELATED"/>
    <property type="match status" value="1"/>
</dbReference>
<accession>A0A4R2L9Z7</accession>
<evidence type="ECO:0000256" key="5">
    <source>
        <dbReference type="ARBA" id="ARBA00023014"/>
    </source>
</evidence>
<keyword evidence="3" id="KW-0479">Metal-binding</keyword>
<keyword evidence="5" id="KW-0411">Iron-sulfur</keyword>
<dbReference type="Gene3D" id="3.40.50.11890">
    <property type="match status" value="1"/>
</dbReference>
<dbReference type="AlphaFoldDB" id="A0A4R2L9Z7"/>
<dbReference type="GO" id="GO:0051536">
    <property type="term" value="F:iron-sulfur cluster binding"/>
    <property type="evidence" value="ECO:0007669"/>
    <property type="project" value="UniProtKB-KW"/>
</dbReference>